<name>A0A077NL57_XENBV</name>
<gene>
    <name evidence="1" type="ORF">XBP1_400029</name>
</gene>
<proteinExistence type="predicted"/>
<dbReference type="EMBL" id="CBSW010000244">
    <property type="protein sequence ID" value="CDG98635.1"/>
    <property type="molecule type" value="Genomic_DNA"/>
</dbReference>
<evidence type="ECO:0000313" key="1">
    <source>
        <dbReference type="EMBL" id="CDG98635.1"/>
    </source>
</evidence>
<reference evidence="1" key="1">
    <citation type="submission" date="2013-07" db="EMBL/GenBank/DDBJ databases">
        <title>Sub-species coevolution in mutualistic symbiosis.</title>
        <authorList>
            <person name="Murfin K."/>
            <person name="Klassen J."/>
            <person name="Lee M."/>
            <person name="Forst S."/>
            <person name="Stock P."/>
            <person name="Goodrich-Blair H."/>
        </authorList>
    </citation>
    <scope>NUCLEOTIDE SEQUENCE [LARGE SCALE GENOMIC DNA]</scope>
    <source>
        <strain evidence="1">Puntauvense</strain>
    </source>
</reference>
<accession>A0A077NL57</accession>
<protein>
    <submittedName>
        <fullName evidence="1">Uncharacterized protein</fullName>
    </submittedName>
</protein>
<dbReference type="HOGENOM" id="CLU_3207063_0_0_6"/>
<comment type="caution">
    <text evidence="1">The sequence shown here is derived from an EMBL/GenBank/DDBJ whole genome shotgun (WGS) entry which is preliminary data.</text>
</comment>
<dbReference type="Proteomes" id="UP000028511">
    <property type="component" value="Unassembled WGS sequence"/>
</dbReference>
<sequence length="45" mass="5139">MASYYFYLCQLIATIFFEMFVDKETLTDVSLLCFGINSDKSLAVS</sequence>
<dbReference type="AlphaFoldDB" id="A0A077NL57"/>
<organism evidence="1">
    <name type="scientific">Xenorhabdus bovienii str. puntauvense</name>
    <dbReference type="NCBI Taxonomy" id="1398201"/>
    <lineage>
        <taxon>Bacteria</taxon>
        <taxon>Pseudomonadati</taxon>
        <taxon>Pseudomonadota</taxon>
        <taxon>Gammaproteobacteria</taxon>
        <taxon>Enterobacterales</taxon>
        <taxon>Morganellaceae</taxon>
        <taxon>Xenorhabdus</taxon>
    </lineage>
</organism>